<dbReference type="PRINTS" id="PR00455">
    <property type="entry name" value="HTHTETR"/>
</dbReference>
<name>A0ABW5HK14_9PSEU</name>
<feature type="DNA-binding region" description="H-T-H motif" evidence="2">
    <location>
        <begin position="51"/>
        <end position="70"/>
    </location>
</feature>
<dbReference type="Pfam" id="PF17932">
    <property type="entry name" value="TetR_C_24"/>
    <property type="match status" value="1"/>
</dbReference>
<dbReference type="PROSITE" id="PS50977">
    <property type="entry name" value="HTH_TETR_2"/>
    <property type="match status" value="1"/>
</dbReference>
<dbReference type="Gene3D" id="1.10.357.10">
    <property type="entry name" value="Tetracycline Repressor, domain 2"/>
    <property type="match status" value="1"/>
</dbReference>
<dbReference type="InterPro" id="IPR036271">
    <property type="entry name" value="Tet_transcr_reg_TetR-rel_C_sf"/>
</dbReference>
<dbReference type="RefSeq" id="WP_378312200.1">
    <property type="nucleotide sequence ID" value="NZ_JBHUKS010000033.1"/>
</dbReference>
<evidence type="ECO:0000259" key="3">
    <source>
        <dbReference type="PROSITE" id="PS50977"/>
    </source>
</evidence>
<keyword evidence="5" id="KW-1185">Reference proteome</keyword>
<dbReference type="InterPro" id="IPR050109">
    <property type="entry name" value="HTH-type_TetR-like_transc_reg"/>
</dbReference>
<dbReference type="PANTHER" id="PTHR30055">
    <property type="entry name" value="HTH-TYPE TRANSCRIPTIONAL REGULATOR RUTR"/>
    <property type="match status" value="1"/>
</dbReference>
<accession>A0ABW5HK14</accession>
<protein>
    <submittedName>
        <fullName evidence="4">TetR/AcrR family transcriptional regulator</fullName>
    </submittedName>
</protein>
<gene>
    <name evidence="4" type="ORF">ACFSVL_39765</name>
</gene>
<dbReference type="PANTHER" id="PTHR30055:SF200">
    <property type="entry name" value="HTH-TYPE TRANSCRIPTIONAL REPRESSOR BDCR"/>
    <property type="match status" value="1"/>
</dbReference>
<dbReference type="Pfam" id="PF00440">
    <property type="entry name" value="TetR_N"/>
    <property type="match status" value="1"/>
</dbReference>
<feature type="domain" description="HTH tetR-type" evidence="3">
    <location>
        <begin position="28"/>
        <end position="88"/>
    </location>
</feature>
<keyword evidence="1 2" id="KW-0238">DNA-binding</keyword>
<reference evidence="5" key="1">
    <citation type="journal article" date="2019" name="Int. J. Syst. Evol. Microbiol.">
        <title>The Global Catalogue of Microorganisms (GCM) 10K type strain sequencing project: providing services to taxonomists for standard genome sequencing and annotation.</title>
        <authorList>
            <consortium name="The Broad Institute Genomics Platform"/>
            <consortium name="The Broad Institute Genome Sequencing Center for Infectious Disease"/>
            <person name="Wu L."/>
            <person name="Ma J."/>
        </authorList>
    </citation>
    <scope>NUCLEOTIDE SEQUENCE [LARGE SCALE GENOMIC DNA]</scope>
    <source>
        <strain evidence="5">CGMCC 4.7641</strain>
    </source>
</reference>
<evidence type="ECO:0000313" key="5">
    <source>
        <dbReference type="Proteomes" id="UP001597483"/>
    </source>
</evidence>
<dbReference type="SUPFAM" id="SSF46689">
    <property type="entry name" value="Homeodomain-like"/>
    <property type="match status" value="1"/>
</dbReference>
<dbReference type="SUPFAM" id="SSF48498">
    <property type="entry name" value="Tetracyclin repressor-like, C-terminal domain"/>
    <property type="match status" value="1"/>
</dbReference>
<sequence>MTSAAVNRAAELGAPLVAGRDPWAGVPSATARTIMEAGVKAFGARGFHGTNLKGIIAGTGLSTAALYVHFSSKEDLLFQISKRGYVETVEIVEAATAIKDPVESLRVLAYAFTRWQAEQHAAARVVFYESEALTAEHAEELAELRYGGELKIRAMIEQGVDDGVFLPGEVRGISAALLSLSIDVARWYGPRAPYTPDELGRLYSVLACRMLGVRD</sequence>
<dbReference type="InterPro" id="IPR009057">
    <property type="entry name" value="Homeodomain-like_sf"/>
</dbReference>
<dbReference type="EMBL" id="JBHUKS010000033">
    <property type="protein sequence ID" value="MFD2473594.1"/>
    <property type="molecule type" value="Genomic_DNA"/>
</dbReference>
<proteinExistence type="predicted"/>
<comment type="caution">
    <text evidence="4">The sequence shown here is derived from an EMBL/GenBank/DDBJ whole genome shotgun (WGS) entry which is preliminary data.</text>
</comment>
<dbReference type="InterPro" id="IPR001647">
    <property type="entry name" value="HTH_TetR"/>
</dbReference>
<evidence type="ECO:0000313" key="4">
    <source>
        <dbReference type="EMBL" id="MFD2473594.1"/>
    </source>
</evidence>
<dbReference type="InterPro" id="IPR041490">
    <property type="entry name" value="KstR2_TetR_C"/>
</dbReference>
<evidence type="ECO:0000256" key="2">
    <source>
        <dbReference type="PROSITE-ProRule" id="PRU00335"/>
    </source>
</evidence>
<evidence type="ECO:0000256" key="1">
    <source>
        <dbReference type="ARBA" id="ARBA00023125"/>
    </source>
</evidence>
<organism evidence="4 5">
    <name type="scientific">Amycolatopsis silviterrae</name>
    <dbReference type="NCBI Taxonomy" id="1656914"/>
    <lineage>
        <taxon>Bacteria</taxon>
        <taxon>Bacillati</taxon>
        <taxon>Actinomycetota</taxon>
        <taxon>Actinomycetes</taxon>
        <taxon>Pseudonocardiales</taxon>
        <taxon>Pseudonocardiaceae</taxon>
        <taxon>Amycolatopsis</taxon>
    </lineage>
</organism>
<dbReference type="Proteomes" id="UP001597483">
    <property type="component" value="Unassembled WGS sequence"/>
</dbReference>